<dbReference type="Proteomes" id="UP000502248">
    <property type="component" value="Chromosome"/>
</dbReference>
<keyword evidence="4" id="KW-1185">Reference proteome</keyword>
<reference evidence="3 4" key="1">
    <citation type="submission" date="2020-04" db="EMBL/GenBank/DDBJ databases">
        <title>Genome sequencing of novel species.</title>
        <authorList>
            <person name="Heo J."/>
            <person name="Kim S.-J."/>
            <person name="Kim J.-S."/>
            <person name="Hong S.-B."/>
            <person name="Kwon S.-W."/>
        </authorList>
    </citation>
    <scope>NUCLEOTIDE SEQUENCE [LARGE SCALE GENOMIC DNA]</scope>
    <source>
        <strain evidence="3 4">MFER-1</strain>
    </source>
</reference>
<dbReference type="Gene3D" id="2.60.40.1630">
    <property type="entry name" value="bacillus anthracis domain"/>
    <property type="match status" value="1"/>
</dbReference>
<feature type="domain" description="DUF5643" evidence="2">
    <location>
        <begin position="239"/>
        <end position="336"/>
    </location>
</feature>
<dbReference type="KEGG" id="cheb:HH215_34640"/>
<evidence type="ECO:0000313" key="3">
    <source>
        <dbReference type="EMBL" id="QJD87829.1"/>
    </source>
</evidence>
<keyword evidence="1" id="KW-0472">Membrane</keyword>
<dbReference type="RefSeq" id="WP_169284071.1">
    <property type="nucleotide sequence ID" value="NZ_CP051680.1"/>
</dbReference>
<dbReference type="InterPro" id="IPR040680">
    <property type="entry name" value="DUF5643"/>
</dbReference>
<proteinExistence type="predicted"/>
<evidence type="ECO:0000256" key="1">
    <source>
        <dbReference type="SAM" id="Phobius"/>
    </source>
</evidence>
<evidence type="ECO:0000259" key="2">
    <source>
        <dbReference type="Pfam" id="PF18705"/>
    </source>
</evidence>
<keyword evidence="1" id="KW-1133">Transmembrane helix</keyword>
<keyword evidence="1" id="KW-0812">Transmembrane</keyword>
<dbReference type="AlphaFoldDB" id="A0A7Z2ZQ43"/>
<evidence type="ECO:0000313" key="4">
    <source>
        <dbReference type="Proteomes" id="UP000502248"/>
    </source>
</evidence>
<gene>
    <name evidence="3" type="ORF">HH215_34640</name>
</gene>
<protein>
    <submittedName>
        <fullName evidence="3">DUF4179 domain-containing protein</fullName>
    </submittedName>
</protein>
<feature type="transmembrane region" description="Helical" evidence="1">
    <location>
        <begin position="49"/>
        <end position="72"/>
    </location>
</feature>
<accession>A0A7Z2ZQ43</accession>
<name>A0A7Z2ZQ43_9BACL</name>
<sequence>MSSNELDLLLRDGGLAKSSLLPSIVTKRIEETLHSLPARSTLERRTKRLRAYAITAASIAVVGGAFASYVVFSRDQPTDMAILPQRSATEHQSETVRTPVIGSLLDDSDMEKNGPSVTDQGITLMIRDVTYDGYEMAIRYSVKADKEIDGYYMDAVLAMDNREIGKVGYVNSKEQNQLNHRYEKFDSDRYEGAINTWKLGYSDYRPKSFRLKVNATNIGGQAGQWSLDIPVSRTPDIIEINPDLTKKDDVGTLAIDRIVLSKLSMQLHYRFEHNGPDDESWLGVEVTDEQGYHYGSHVSRSDHDLGYMDLIPVTNGAKTLIVRPFYDDDRNNINIELADLYHTSMLRQPTEDEPLILPMGEAGDLKITKIEYLADKTVVYTKDPIPSGSGFAIQDENGNLVPIITLAIDGETEFKPIPKDARLTFLTRPTFPRIYIPELEVRVDLPQR</sequence>
<dbReference type="EMBL" id="CP051680">
    <property type="protein sequence ID" value="QJD87829.1"/>
    <property type="molecule type" value="Genomic_DNA"/>
</dbReference>
<dbReference type="Pfam" id="PF18705">
    <property type="entry name" value="DUF5643"/>
    <property type="match status" value="1"/>
</dbReference>
<organism evidence="3 4">
    <name type="scientific">Cohnella herbarum</name>
    <dbReference type="NCBI Taxonomy" id="2728023"/>
    <lineage>
        <taxon>Bacteria</taxon>
        <taxon>Bacillati</taxon>
        <taxon>Bacillota</taxon>
        <taxon>Bacilli</taxon>
        <taxon>Bacillales</taxon>
        <taxon>Paenibacillaceae</taxon>
        <taxon>Cohnella</taxon>
    </lineage>
</organism>